<protein>
    <submittedName>
        <fullName evidence="2">MT0933-like antitoxin protein</fullName>
    </submittedName>
</protein>
<dbReference type="AlphaFoldDB" id="A0A1G7CMI1"/>
<proteinExistence type="predicted"/>
<accession>A0A1G7CMI1</accession>
<dbReference type="Pfam" id="PF14013">
    <property type="entry name" value="MT0933_antitox"/>
    <property type="match status" value="1"/>
</dbReference>
<dbReference type="OrthoDB" id="5125103at2"/>
<evidence type="ECO:0000313" key="3">
    <source>
        <dbReference type="Proteomes" id="UP000198546"/>
    </source>
</evidence>
<dbReference type="RefSeq" id="WP_090595035.1">
    <property type="nucleotide sequence ID" value="NZ_LT629688.1"/>
</dbReference>
<name>A0A1G7CMI1_9ACTN</name>
<sequence>MGLFDKAKDLAAQHSETLRKGVDKAGDAVDQRTGGKHAGTVDKGQDALRKVIDGNRRGGDTTPPPAS</sequence>
<keyword evidence="3" id="KW-1185">Reference proteome</keyword>
<evidence type="ECO:0000256" key="1">
    <source>
        <dbReference type="SAM" id="MobiDB-lite"/>
    </source>
</evidence>
<dbReference type="InterPro" id="IPR028037">
    <property type="entry name" value="Antitoxin_Rv0909/MT0933"/>
</dbReference>
<feature type="region of interest" description="Disordered" evidence="1">
    <location>
        <begin position="16"/>
        <end position="67"/>
    </location>
</feature>
<gene>
    <name evidence="2" type="ORF">SAMN04489747_3303</name>
</gene>
<dbReference type="Proteomes" id="UP000198546">
    <property type="component" value="Chromosome i"/>
</dbReference>
<organism evidence="2 3">
    <name type="scientific">Auraticoccus monumenti</name>
    <dbReference type="NCBI Taxonomy" id="675864"/>
    <lineage>
        <taxon>Bacteria</taxon>
        <taxon>Bacillati</taxon>
        <taxon>Actinomycetota</taxon>
        <taxon>Actinomycetes</taxon>
        <taxon>Propionibacteriales</taxon>
        <taxon>Propionibacteriaceae</taxon>
        <taxon>Auraticoccus</taxon>
    </lineage>
</organism>
<feature type="compositionally biased region" description="Basic and acidic residues" evidence="1">
    <location>
        <begin position="39"/>
        <end position="59"/>
    </location>
</feature>
<feature type="compositionally biased region" description="Basic and acidic residues" evidence="1">
    <location>
        <begin position="16"/>
        <end position="30"/>
    </location>
</feature>
<dbReference type="STRING" id="675864.SAMN04489747_3303"/>
<reference evidence="2 3" key="1">
    <citation type="submission" date="2016-10" db="EMBL/GenBank/DDBJ databases">
        <authorList>
            <person name="de Groot N.N."/>
        </authorList>
    </citation>
    <scope>NUCLEOTIDE SEQUENCE [LARGE SCALE GENOMIC DNA]</scope>
    <source>
        <strain evidence="2 3">MON 2.2</strain>
    </source>
</reference>
<dbReference type="EMBL" id="LT629688">
    <property type="protein sequence ID" value="SDE39950.1"/>
    <property type="molecule type" value="Genomic_DNA"/>
</dbReference>
<evidence type="ECO:0000313" key="2">
    <source>
        <dbReference type="EMBL" id="SDE39950.1"/>
    </source>
</evidence>